<protein>
    <submittedName>
        <fullName evidence="1">Uncharacterized protein</fullName>
    </submittedName>
</protein>
<dbReference type="Proteomes" id="UP000230611">
    <property type="component" value="Unassembled WGS sequence"/>
</dbReference>
<gene>
    <name evidence="1" type="ORF">CO116_03715</name>
</gene>
<feature type="non-terminal residue" evidence="1">
    <location>
        <position position="490"/>
    </location>
</feature>
<dbReference type="EMBL" id="PFUO01000172">
    <property type="protein sequence ID" value="PJB15444.1"/>
    <property type="molecule type" value="Genomic_DNA"/>
</dbReference>
<accession>A0A2M8AD97</accession>
<sequence length="490" mass="51205">MFSIATATLASVDFNNTTNPSSNITIDPQNDYRVWENTVKVGTRKVTFNRISVRVTGSIDADDLQNFRLYVDGVQKGSAVASIDANKYVTFDLSASPVTLNTGNRVIKVLADIVGGSYKNFIVSLKKTADANFVDSQYGVEVLPTANSATFSARETGTVTISTGTITITRMSDSPSGNVVKDANAALLAKFEIKAAGENVKIETMRVAVNANSSAGSGLTLKDGYLLADGVQVGNTAAILEDSSATGYTEYSTNLVVKPGSPVTLEVYADIYDASSSASLATNDTVRIDIIGGNINNAEGQVSSQIIDAPSGTVIGITLNVVTGTMTLAKYSAYPSKSIVTPVTAYKFGEFTLTGNSTEAVNLTDLTVQFVTATTTADKLTNVYVVYGTKTSSVKATISASSAVLSEELSWAIDYQLAKSASVNVAVYGTVSATIIDGSFQPKIKFTGTTVDSASTVYTNGSTAYVTGQVMTCGTGTFTAAIDSDTPLTQ</sequence>
<evidence type="ECO:0000313" key="1">
    <source>
        <dbReference type="EMBL" id="PJB15444.1"/>
    </source>
</evidence>
<proteinExistence type="predicted"/>
<organism evidence="1 2">
    <name type="scientific">Candidatus Falkowbacteria bacterium CG_4_9_14_3_um_filter_38_19</name>
    <dbReference type="NCBI Taxonomy" id="1974559"/>
    <lineage>
        <taxon>Bacteria</taxon>
        <taxon>Candidatus Falkowiibacteriota</taxon>
    </lineage>
</organism>
<reference evidence="2" key="1">
    <citation type="submission" date="2017-09" db="EMBL/GenBank/DDBJ databases">
        <title>Depth-based differentiation of microbial function through sediment-hosted aquifers and enrichment of novel symbionts in the deep terrestrial subsurface.</title>
        <authorList>
            <person name="Probst A.J."/>
            <person name="Ladd B."/>
            <person name="Jarett J.K."/>
            <person name="Geller-Mcgrath D.E."/>
            <person name="Sieber C.M.K."/>
            <person name="Emerson J.B."/>
            <person name="Anantharaman K."/>
            <person name="Thomas B.C."/>
            <person name="Malmstrom R."/>
            <person name="Stieglmeier M."/>
            <person name="Klingl A."/>
            <person name="Woyke T."/>
            <person name="Ryan C.M."/>
            <person name="Banfield J.F."/>
        </authorList>
    </citation>
    <scope>NUCLEOTIDE SEQUENCE [LARGE SCALE GENOMIC DNA]</scope>
</reference>
<name>A0A2M8AD97_9BACT</name>
<evidence type="ECO:0000313" key="2">
    <source>
        <dbReference type="Proteomes" id="UP000230611"/>
    </source>
</evidence>
<dbReference type="AlphaFoldDB" id="A0A2M8AD97"/>
<comment type="caution">
    <text evidence="1">The sequence shown here is derived from an EMBL/GenBank/DDBJ whole genome shotgun (WGS) entry which is preliminary data.</text>
</comment>